<dbReference type="Proteomes" id="UP000271554">
    <property type="component" value="Chromosome"/>
</dbReference>
<dbReference type="InterPro" id="IPR013762">
    <property type="entry name" value="Integrase-like_cat_sf"/>
</dbReference>
<dbReference type="InterPro" id="IPR050090">
    <property type="entry name" value="Tyrosine_recombinase_XerCD"/>
</dbReference>
<sequence length="460" mass="51650">METTYKVKFWKTAVYKGAKVTTYTVRWTLDGEEFRAPFGNVALADSFRSELVTAARKGEAFNRETGLPVSQQTGASSVNWYDFAVQFADAQWHRTAGNTRKNTAKALTATTVALLRAQPSACTPMELRTALREYAFNTRRREEASLEVANILKWVERNAPSMATWEDPVKVDTVLLSVDTLLNGKRAAASSVKRNRRILNVAMEYAIKHKILRTNPLPKGRGATPKTSNAVDRRSLIHPQRMARILARIRRRTRGGRRLHAYFSTLYYTGPRPEEAVAMYVEDVTLPPVDAEDQWCDLLFHTAQPEVGSNWTDDGEVHEERGLKGRAEDATRVVPGPPALTKILREHITEESLKPGDRLFQGEFGGILAGSVARRAWGTARKAELTERECQSPMGRRIYDIRHTRLTKWLNDGIPPAQVAYWAGNSVAVLLSFYAGCIEGQLPDLKRRMEAQGDLPDVPE</sequence>
<reference evidence="3 4" key="1">
    <citation type="submission" date="2018-10" db="EMBL/GenBank/DDBJ databases">
        <title>Relationship between Morphology and Antimicrobial Activity in Streptomyces.</title>
        <authorList>
            <person name="Kang H.J."/>
            <person name="Kim S.B."/>
        </authorList>
    </citation>
    <scope>NUCLEOTIDE SEQUENCE [LARGE SCALE GENOMIC DNA]</scope>
    <source>
        <strain evidence="3 4">BH38</strain>
    </source>
</reference>
<dbReference type="OrthoDB" id="3773913at2"/>
<dbReference type="RefSeq" id="WP_120723343.1">
    <property type="nucleotide sequence ID" value="NZ_CP032698.1"/>
</dbReference>
<dbReference type="KEGG" id="shun:DWB77_05007"/>
<proteinExistence type="predicted"/>
<keyword evidence="1" id="KW-0233">DNA recombination</keyword>
<dbReference type="SUPFAM" id="SSF56349">
    <property type="entry name" value="DNA breaking-rejoining enzymes"/>
    <property type="match status" value="1"/>
</dbReference>
<evidence type="ECO:0000313" key="4">
    <source>
        <dbReference type="Proteomes" id="UP000271554"/>
    </source>
</evidence>
<feature type="domain" description="Tyr recombinase" evidence="2">
    <location>
        <begin position="231"/>
        <end position="450"/>
    </location>
</feature>
<dbReference type="PANTHER" id="PTHR30349">
    <property type="entry name" value="PHAGE INTEGRASE-RELATED"/>
    <property type="match status" value="1"/>
</dbReference>
<accession>A0A387HPA8</accession>
<dbReference type="PROSITE" id="PS51898">
    <property type="entry name" value="TYR_RECOMBINASE"/>
    <property type="match status" value="1"/>
</dbReference>
<organism evidence="3 4">
    <name type="scientific">Streptomyces hundungensis</name>
    <dbReference type="NCBI Taxonomy" id="1077946"/>
    <lineage>
        <taxon>Bacteria</taxon>
        <taxon>Bacillati</taxon>
        <taxon>Actinomycetota</taxon>
        <taxon>Actinomycetes</taxon>
        <taxon>Kitasatosporales</taxon>
        <taxon>Streptomycetaceae</taxon>
        <taxon>Streptomyces</taxon>
    </lineage>
</organism>
<dbReference type="GO" id="GO:0015074">
    <property type="term" value="P:DNA integration"/>
    <property type="evidence" value="ECO:0007669"/>
    <property type="project" value="InterPro"/>
</dbReference>
<evidence type="ECO:0000256" key="1">
    <source>
        <dbReference type="ARBA" id="ARBA00023172"/>
    </source>
</evidence>
<dbReference type="Gene3D" id="1.10.443.10">
    <property type="entry name" value="Intergrase catalytic core"/>
    <property type="match status" value="1"/>
</dbReference>
<name>A0A387HPA8_9ACTN</name>
<dbReference type="AlphaFoldDB" id="A0A387HPA8"/>
<protein>
    <recommendedName>
        <fullName evidence="2">Tyr recombinase domain-containing protein</fullName>
    </recommendedName>
</protein>
<evidence type="ECO:0000259" key="2">
    <source>
        <dbReference type="PROSITE" id="PS51898"/>
    </source>
</evidence>
<dbReference type="GO" id="GO:0003677">
    <property type="term" value="F:DNA binding"/>
    <property type="evidence" value="ECO:0007669"/>
    <property type="project" value="InterPro"/>
</dbReference>
<keyword evidence="4" id="KW-1185">Reference proteome</keyword>
<dbReference type="PANTHER" id="PTHR30349:SF64">
    <property type="entry name" value="PROPHAGE INTEGRASE INTD-RELATED"/>
    <property type="match status" value="1"/>
</dbReference>
<dbReference type="InterPro" id="IPR011010">
    <property type="entry name" value="DNA_brk_join_enz"/>
</dbReference>
<gene>
    <name evidence="3" type="ORF">DWB77_05007</name>
</gene>
<dbReference type="EMBL" id="CP032698">
    <property type="protein sequence ID" value="AYG82820.1"/>
    <property type="molecule type" value="Genomic_DNA"/>
</dbReference>
<dbReference type="GO" id="GO:0006310">
    <property type="term" value="P:DNA recombination"/>
    <property type="evidence" value="ECO:0007669"/>
    <property type="project" value="UniProtKB-KW"/>
</dbReference>
<evidence type="ECO:0000313" key="3">
    <source>
        <dbReference type="EMBL" id="AYG82820.1"/>
    </source>
</evidence>
<dbReference type="InterPro" id="IPR002104">
    <property type="entry name" value="Integrase_catalytic"/>
</dbReference>